<evidence type="ECO:0000313" key="3">
    <source>
        <dbReference type="Proteomes" id="UP001054945"/>
    </source>
</evidence>
<keyword evidence="1" id="KW-0812">Transmembrane</keyword>
<accession>A0AAV4MU23</accession>
<proteinExistence type="predicted"/>
<evidence type="ECO:0000313" key="2">
    <source>
        <dbReference type="EMBL" id="GIX75955.1"/>
    </source>
</evidence>
<keyword evidence="3" id="KW-1185">Reference proteome</keyword>
<evidence type="ECO:0000256" key="1">
    <source>
        <dbReference type="SAM" id="Phobius"/>
    </source>
</evidence>
<sequence length="86" mass="9709">MLLWGICLLCGFANSGIYVALPTIRCIYAIMSMGYCMVYLLYDLRDLCVSVYSGIHVALPTMMYAYIVAPLNMILCGVLILWIMRL</sequence>
<feature type="transmembrane region" description="Helical" evidence="1">
    <location>
        <begin position="63"/>
        <end position="84"/>
    </location>
</feature>
<gene>
    <name evidence="2" type="ORF">CEXT_429151</name>
</gene>
<keyword evidence="1" id="KW-1133">Transmembrane helix</keyword>
<dbReference type="EMBL" id="BPLR01002639">
    <property type="protein sequence ID" value="GIX75955.1"/>
    <property type="molecule type" value="Genomic_DNA"/>
</dbReference>
<comment type="caution">
    <text evidence="2">The sequence shown here is derived from an EMBL/GenBank/DDBJ whole genome shotgun (WGS) entry which is preliminary data.</text>
</comment>
<dbReference type="Proteomes" id="UP001054945">
    <property type="component" value="Unassembled WGS sequence"/>
</dbReference>
<reference evidence="2 3" key="1">
    <citation type="submission" date="2021-06" db="EMBL/GenBank/DDBJ databases">
        <title>Caerostris extrusa draft genome.</title>
        <authorList>
            <person name="Kono N."/>
            <person name="Arakawa K."/>
        </authorList>
    </citation>
    <scope>NUCLEOTIDE SEQUENCE [LARGE SCALE GENOMIC DNA]</scope>
</reference>
<dbReference type="AlphaFoldDB" id="A0AAV4MU23"/>
<protein>
    <submittedName>
        <fullName evidence="2">Uncharacterized protein</fullName>
    </submittedName>
</protein>
<name>A0AAV4MU23_CAEEX</name>
<organism evidence="2 3">
    <name type="scientific">Caerostris extrusa</name>
    <name type="common">Bark spider</name>
    <name type="synonym">Caerostris bankana</name>
    <dbReference type="NCBI Taxonomy" id="172846"/>
    <lineage>
        <taxon>Eukaryota</taxon>
        <taxon>Metazoa</taxon>
        <taxon>Ecdysozoa</taxon>
        <taxon>Arthropoda</taxon>
        <taxon>Chelicerata</taxon>
        <taxon>Arachnida</taxon>
        <taxon>Araneae</taxon>
        <taxon>Araneomorphae</taxon>
        <taxon>Entelegynae</taxon>
        <taxon>Araneoidea</taxon>
        <taxon>Araneidae</taxon>
        <taxon>Caerostris</taxon>
    </lineage>
</organism>
<keyword evidence="1" id="KW-0472">Membrane</keyword>